<dbReference type="Gene3D" id="1.20.120.520">
    <property type="entry name" value="nmb1532 protein domain like"/>
    <property type="match status" value="1"/>
</dbReference>
<dbReference type="OrthoDB" id="5654170at2"/>
<evidence type="ECO:0000313" key="2">
    <source>
        <dbReference type="EMBL" id="RFS26942.1"/>
    </source>
</evidence>
<evidence type="ECO:0000259" key="1">
    <source>
        <dbReference type="Pfam" id="PF01814"/>
    </source>
</evidence>
<dbReference type="EMBL" id="QPMM01000001">
    <property type="protein sequence ID" value="RFS26942.1"/>
    <property type="molecule type" value="Genomic_DNA"/>
</dbReference>
<dbReference type="AlphaFoldDB" id="A0A3E1YHU0"/>
<sequence length="225" mass="25933">MELLRFNLFNKAHKALRALLCNVLIELQQTDFSVSAESDSCISKIRLVLEVLHEHAQLEDNFIFPLLCPNAESIRAYFARQHIEDEALTLDLSIALDNIENAQTALQLSIAAISLQQQYIGFVAFNLNHMNMEEEIINPYLWSVYSDGALERLSAEAVRNNPPKHDAMFVGLMLEHLNNYEILSWLRNIRKEAPANVFQHFYNKSKEVLTSSRFNKIEKQLNNKD</sequence>
<comment type="caution">
    <text evidence="2">The sequence shown here is derived from an EMBL/GenBank/DDBJ whole genome shotgun (WGS) entry which is preliminary data.</text>
</comment>
<dbReference type="InterPro" id="IPR012312">
    <property type="entry name" value="Hemerythrin-like"/>
</dbReference>
<keyword evidence="3" id="KW-1185">Reference proteome</keyword>
<dbReference type="Proteomes" id="UP000260644">
    <property type="component" value="Unassembled WGS sequence"/>
</dbReference>
<proteinExistence type="predicted"/>
<evidence type="ECO:0000313" key="3">
    <source>
        <dbReference type="Proteomes" id="UP000260644"/>
    </source>
</evidence>
<dbReference type="RefSeq" id="WP_116974135.1">
    <property type="nucleotide sequence ID" value="NZ_QPMM01000001.1"/>
</dbReference>
<accession>A0A3E1YHU0</accession>
<gene>
    <name evidence="2" type="ORF">DVR12_03920</name>
</gene>
<organism evidence="2 3">
    <name type="scientific">Chitinophaga silvatica</name>
    <dbReference type="NCBI Taxonomy" id="2282649"/>
    <lineage>
        <taxon>Bacteria</taxon>
        <taxon>Pseudomonadati</taxon>
        <taxon>Bacteroidota</taxon>
        <taxon>Chitinophagia</taxon>
        <taxon>Chitinophagales</taxon>
        <taxon>Chitinophagaceae</taxon>
        <taxon>Chitinophaga</taxon>
    </lineage>
</organism>
<feature type="domain" description="Hemerythrin-like" evidence="1">
    <location>
        <begin position="8"/>
        <end position="141"/>
    </location>
</feature>
<dbReference type="Pfam" id="PF01814">
    <property type="entry name" value="Hemerythrin"/>
    <property type="match status" value="1"/>
</dbReference>
<name>A0A3E1YHU0_9BACT</name>
<protein>
    <recommendedName>
        <fullName evidence="1">Hemerythrin-like domain-containing protein</fullName>
    </recommendedName>
</protein>
<reference evidence="2 3" key="1">
    <citation type="submission" date="2018-07" db="EMBL/GenBank/DDBJ databases">
        <title>Chitinophaga K2CV101002-2 sp. nov., isolated from a monsoon evergreen broad-leaved forest soil.</title>
        <authorList>
            <person name="Lv Y."/>
        </authorList>
    </citation>
    <scope>NUCLEOTIDE SEQUENCE [LARGE SCALE GENOMIC DNA]</scope>
    <source>
        <strain evidence="2 3">GDMCC 1.1288</strain>
    </source>
</reference>